<dbReference type="GO" id="GO:0005737">
    <property type="term" value="C:cytoplasm"/>
    <property type="evidence" value="ECO:0007669"/>
    <property type="project" value="TreeGrafter"/>
</dbReference>
<evidence type="ECO:0000313" key="4">
    <source>
        <dbReference type="WBParaSite" id="sdigi.contig740.g9646.t1"/>
    </source>
</evidence>
<proteinExistence type="inferred from homology"/>
<evidence type="ECO:0000256" key="2">
    <source>
        <dbReference type="RuleBase" id="RU361268"/>
    </source>
</evidence>
<evidence type="ECO:0000256" key="1">
    <source>
        <dbReference type="ARBA" id="ARBA00006941"/>
    </source>
</evidence>
<sequence>MEEFEETTWISWFCDVLGNEFFCQVSEDFILDQFNLIGLNEMVPNYDCALEMILDKDPDEIEKKMGNISLDDLEQAAETLYGLIHARYILTDSGIAKMKNKWNKGDFGFCPRVYCENQNLLPIGLSDTPGESAVKLFCPKCMDIYTPRDTRHQHIDGAFFGTGFPHMFFFVRPELRPKQPVDRFVPRLSGFQIHPIAYELQRSTTKTSDISNTD</sequence>
<accession>A0A915Q4P8</accession>
<dbReference type="Gene3D" id="1.10.1820.10">
    <property type="entry name" value="protein kinase ck2 holoenzyme, chain C, domain 1"/>
    <property type="match status" value="1"/>
</dbReference>
<dbReference type="WBParaSite" id="sdigi.contig740.g9646.t1">
    <property type="protein sequence ID" value="sdigi.contig740.g9646.t1"/>
    <property type="gene ID" value="sdigi.contig740.g9646"/>
</dbReference>
<dbReference type="PANTHER" id="PTHR11740:SF0">
    <property type="entry name" value="CASEIN KINASE II SUBUNIT BETA"/>
    <property type="match status" value="1"/>
</dbReference>
<comment type="similarity">
    <text evidence="1 2">Belongs to the casein kinase 2 subunit beta family.</text>
</comment>
<dbReference type="Proteomes" id="UP000887581">
    <property type="component" value="Unplaced"/>
</dbReference>
<name>A0A915Q4P8_9BILA</name>
<dbReference type="InterPro" id="IPR016149">
    <property type="entry name" value="Casein_kin_II_reg-sub_N"/>
</dbReference>
<dbReference type="Gene3D" id="2.20.25.20">
    <property type="match status" value="1"/>
</dbReference>
<dbReference type="Pfam" id="PF01214">
    <property type="entry name" value="CK_II_beta"/>
    <property type="match status" value="1"/>
</dbReference>
<dbReference type="AlphaFoldDB" id="A0A915Q4P8"/>
<protein>
    <recommendedName>
        <fullName evidence="2">Casein kinase II subunit beta</fullName>
        <shortName evidence="2">CK II beta</shortName>
    </recommendedName>
</protein>
<dbReference type="PROSITE" id="PS01101">
    <property type="entry name" value="CK2_BETA"/>
    <property type="match status" value="1"/>
</dbReference>
<dbReference type="PRINTS" id="PR00472">
    <property type="entry name" value="CASNKINASEII"/>
</dbReference>
<dbReference type="GO" id="GO:0019887">
    <property type="term" value="F:protein kinase regulator activity"/>
    <property type="evidence" value="ECO:0007669"/>
    <property type="project" value="InterPro"/>
</dbReference>
<dbReference type="InterPro" id="IPR035991">
    <property type="entry name" value="Casein_kinase_II_beta-like"/>
</dbReference>
<dbReference type="SMART" id="SM01085">
    <property type="entry name" value="CK_II_beta"/>
    <property type="match status" value="1"/>
</dbReference>
<dbReference type="FunFam" id="1.10.1820.10:FF:000005">
    <property type="entry name" value="Casein kinase II subunit beta"/>
    <property type="match status" value="1"/>
</dbReference>
<dbReference type="SUPFAM" id="SSF57798">
    <property type="entry name" value="Casein kinase II beta subunit"/>
    <property type="match status" value="1"/>
</dbReference>
<keyword evidence="3" id="KW-1185">Reference proteome</keyword>
<dbReference type="PANTHER" id="PTHR11740">
    <property type="entry name" value="CASEIN KINASE II SUBUNIT BETA"/>
    <property type="match status" value="1"/>
</dbReference>
<reference evidence="4" key="1">
    <citation type="submission" date="2022-11" db="UniProtKB">
        <authorList>
            <consortium name="WormBaseParasite"/>
        </authorList>
    </citation>
    <scope>IDENTIFICATION</scope>
</reference>
<dbReference type="GO" id="GO:0005956">
    <property type="term" value="C:protein kinase CK2 complex"/>
    <property type="evidence" value="ECO:0007669"/>
    <property type="project" value="UniProtKB-UniRule"/>
</dbReference>
<dbReference type="InterPro" id="IPR000704">
    <property type="entry name" value="Casein_kinase_II_reg-sub"/>
</dbReference>
<comment type="subunit">
    <text evidence="2">Tetramer of two alpha and two beta subunits.</text>
</comment>
<dbReference type="FunFam" id="2.20.25.20:FF:000002">
    <property type="entry name" value="Casein kinase II subunit beta"/>
    <property type="match status" value="1"/>
</dbReference>
<evidence type="ECO:0000313" key="3">
    <source>
        <dbReference type="Proteomes" id="UP000887581"/>
    </source>
</evidence>
<organism evidence="3 4">
    <name type="scientific">Setaria digitata</name>
    <dbReference type="NCBI Taxonomy" id="48799"/>
    <lineage>
        <taxon>Eukaryota</taxon>
        <taxon>Metazoa</taxon>
        <taxon>Ecdysozoa</taxon>
        <taxon>Nematoda</taxon>
        <taxon>Chromadorea</taxon>
        <taxon>Rhabditida</taxon>
        <taxon>Spirurina</taxon>
        <taxon>Spiruromorpha</taxon>
        <taxon>Filarioidea</taxon>
        <taxon>Setariidae</taxon>
        <taxon>Setaria</taxon>
    </lineage>
</organism>